<accession>A0A268HC99</accession>
<protein>
    <recommendedName>
        <fullName evidence="3">Lipoprotein</fullName>
    </recommendedName>
</protein>
<comment type="caution">
    <text evidence="1">The sequence shown here is derived from an EMBL/GenBank/DDBJ whole genome shotgun (WGS) entry which is preliminary data.</text>
</comment>
<gene>
    <name evidence="1" type="ORF">CHI12_11175</name>
</gene>
<evidence type="ECO:0000313" key="1">
    <source>
        <dbReference type="EMBL" id="PAE07460.1"/>
    </source>
</evidence>
<dbReference type="InterPro" id="IPR011044">
    <property type="entry name" value="Quino_amine_DH_bsu"/>
</dbReference>
<organism evidence="1 2">
    <name type="scientific">Terribacillus saccharophilus</name>
    <dbReference type="NCBI Taxonomy" id="361277"/>
    <lineage>
        <taxon>Bacteria</taxon>
        <taxon>Bacillati</taxon>
        <taxon>Bacillota</taxon>
        <taxon>Bacilli</taxon>
        <taxon>Bacillales</taxon>
        <taxon>Bacillaceae</taxon>
        <taxon>Terribacillus</taxon>
    </lineage>
</organism>
<dbReference type="Proteomes" id="UP000216475">
    <property type="component" value="Unassembled WGS sequence"/>
</dbReference>
<dbReference type="AlphaFoldDB" id="A0A268HC99"/>
<dbReference type="SUPFAM" id="SSF50969">
    <property type="entry name" value="YVTN repeat-like/Quinoprotein amine dehydrogenase"/>
    <property type="match status" value="1"/>
</dbReference>
<reference evidence="1 2" key="1">
    <citation type="submission" date="2017-07" db="EMBL/GenBank/DDBJ databases">
        <title>Isolation and whole genome analysis of endospore-forming bacteria from heroin.</title>
        <authorList>
            <person name="Kalinowski J."/>
            <person name="Ahrens B."/>
            <person name="Al-Dilaimi A."/>
            <person name="Winkler A."/>
            <person name="Wibberg D."/>
            <person name="Schleenbecker U."/>
            <person name="Ruckert C."/>
            <person name="Wolfel R."/>
            <person name="Grass G."/>
        </authorList>
    </citation>
    <scope>NUCLEOTIDE SEQUENCE [LARGE SCALE GENOMIC DNA]</scope>
    <source>
        <strain evidence="1 2">7509</strain>
    </source>
</reference>
<evidence type="ECO:0000313" key="2">
    <source>
        <dbReference type="Proteomes" id="UP000216475"/>
    </source>
</evidence>
<dbReference type="PROSITE" id="PS51257">
    <property type="entry name" value="PROKAR_LIPOPROTEIN"/>
    <property type="match status" value="1"/>
</dbReference>
<sequence>MRRIGSLFLLVVIMTGCSNDPFQDHVFSNELSYPFITTLVHEDGKAMLTVFEEDKGINEAFSFEIGDLEERNYSATYVDQKRNVTAINEMGTVNYDVFTTDNKAVNYIGSLKEPVDKIAQWKDHIYIVTYKNNKDGTREALLKKYNNDDLKAAVEEWPINGKVEDLKIDPETGKVHFILRSDQTELMTLVDDELKNTKIFDEPVSSRLMIHEGEIFMSKYKTVHEENKSSSNNIEQAYNEVVQVKDHGAEKLVTTTESPTSMIISGQFLYVITGDPNQAFLEIFDRNSAKLIQKHELEGGMVNGLSESNGEVYIYTNNVVYQVLDDHRLEIAYKHKEYKSLLDNELNGG</sequence>
<dbReference type="RefSeq" id="WP_095270666.1">
    <property type="nucleotide sequence ID" value="NZ_JBIVTN010000005.1"/>
</dbReference>
<evidence type="ECO:0008006" key="3">
    <source>
        <dbReference type="Google" id="ProtNLM"/>
    </source>
</evidence>
<name>A0A268HC99_9BACI</name>
<proteinExistence type="predicted"/>
<dbReference type="EMBL" id="NPBH01000048">
    <property type="protein sequence ID" value="PAE07460.1"/>
    <property type="molecule type" value="Genomic_DNA"/>
</dbReference>